<accession>A0A1H2G7L4</accession>
<name>A0A1H2G7L4_9GAMM</name>
<protein>
    <recommendedName>
        <fullName evidence="3">Beta-ketoacyl synthase, N-terminal domain</fullName>
    </recommendedName>
</protein>
<gene>
    <name evidence="1" type="ORF">SAMN05216580_1636</name>
</gene>
<evidence type="ECO:0000313" key="2">
    <source>
        <dbReference type="Proteomes" id="UP000243063"/>
    </source>
</evidence>
<dbReference type="STRING" id="1245526.SAMN05216580_1636"/>
<keyword evidence="2" id="KW-1185">Reference proteome</keyword>
<dbReference type="OrthoDB" id="6989355at2"/>
<organism evidence="1 2">
    <name type="scientific">Geopseudomonas guangdongensis</name>
    <dbReference type="NCBI Taxonomy" id="1245526"/>
    <lineage>
        <taxon>Bacteria</taxon>
        <taxon>Pseudomonadati</taxon>
        <taxon>Pseudomonadota</taxon>
        <taxon>Gammaproteobacteria</taxon>
        <taxon>Pseudomonadales</taxon>
        <taxon>Pseudomonadaceae</taxon>
        <taxon>Geopseudomonas</taxon>
    </lineage>
</organism>
<evidence type="ECO:0008006" key="3">
    <source>
        <dbReference type="Google" id="ProtNLM"/>
    </source>
</evidence>
<evidence type="ECO:0000313" key="1">
    <source>
        <dbReference type="EMBL" id="SDU15593.1"/>
    </source>
</evidence>
<reference evidence="2" key="1">
    <citation type="submission" date="2016-10" db="EMBL/GenBank/DDBJ databases">
        <authorList>
            <person name="Varghese N."/>
            <person name="Submissions S."/>
        </authorList>
    </citation>
    <scope>NUCLEOTIDE SEQUENCE [LARGE SCALE GENOMIC DNA]</scope>
    <source>
        <strain evidence="2">CCTCC 2012022</strain>
    </source>
</reference>
<dbReference type="EMBL" id="LT629780">
    <property type="protein sequence ID" value="SDU15593.1"/>
    <property type="molecule type" value="Genomic_DNA"/>
</dbReference>
<proteinExistence type="predicted"/>
<dbReference type="Proteomes" id="UP000243063">
    <property type="component" value="Chromosome I"/>
</dbReference>
<sequence length="187" mass="19907">MRVIAASRVSGRQDASERELKSALAQRLAHPPRRLDRLSLQALLAAAPLRGRVQADCGLYLAADYPARSNMFALLDSVCLQQRLPKPFEFVNSVSNAAGFHVAQQLGLDGPNLFIGAGQQVWRHLLELAELDLAGGRVSQALLLLCREDGGAFHAEALLLDSNGAAPEGGDFAGLSAGLAVEQLTLD</sequence>
<dbReference type="RefSeq" id="WP_090213503.1">
    <property type="nucleotide sequence ID" value="NZ_LT629780.1"/>
</dbReference>
<dbReference type="AlphaFoldDB" id="A0A1H2G7L4"/>